<organism evidence="1 2">
    <name type="scientific">Mesorhabditis belari</name>
    <dbReference type="NCBI Taxonomy" id="2138241"/>
    <lineage>
        <taxon>Eukaryota</taxon>
        <taxon>Metazoa</taxon>
        <taxon>Ecdysozoa</taxon>
        <taxon>Nematoda</taxon>
        <taxon>Chromadorea</taxon>
        <taxon>Rhabditida</taxon>
        <taxon>Rhabditina</taxon>
        <taxon>Rhabditomorpha</taxon>
        <taxon>Rhabditoidea</taxon>
        <taxon>Rhabditidae</taxon>
        <taxon>Mesorhabditinae</taxon>
        <taxon>Mesorhabditis</taxon>
    </lineage>
</organism>
<dbReference type="WBParaSite" id="MBELARI_LOCUS19369">
    <property type="protein sequence ID" value="MBELARI_LOCUS19369"/>
    <property type="gene ID" value="MBELARI_LOCUS19369"/>
</dbReference>
<reference evidence="2" key="1">
    <citation type="submission" date="2024-02" db="UniProtKB">
        <authorList>
            <consortium name="WormBaseParasite"/>
        </authorList>
    </citation>
    <scope>IDENTIFICATION</scope>
</reference>
<protein>
    <submittedName>
        <fullName evidence="2">MADF domain-containing protein</fullName>
    </submittedName>
</protein>
<proteinExistence type="predicted"/>
<keyword evidence="1" id="KW-1185">Reference proteome</keyword>
<dbReference type="AlphaFoldDB" id="A0AAF3EZ36"/>
<name>A0AAF3EZ36_9BILA</name>
<evidence type="ECO:0000313" key="2">
    <source>
        <dbReference type="WBParaSite" id="MBELARI_LOCUS19369"/>
    </source>
</evidence>
<sequence>MNGLNPKRTDEFITFMRQLPVLWIPESKIDNHNSKEVNLAKAEAWRFVSNHFSISVREAKDQWNLLLLVHRKIYERFPDTAFRYERPECWDPRWNSAIDHLAMLYANFFQEDMKFLFS</sequence>
<evidence type="ECO:0000313" key="1">
    <source>
        <dbReference type="Proteomes" id="UP000887575"/>
    </source>
</evidence>
<accession>A0AAF3EZ36</accession>
<dbReference type="Proteomes" id="UP000887575">
    <property type="component" value="Unassembled WGS sequence"/>
</dbReference>